<sequence>MKRYWQVSLLNLLSLVLALSLAACAGALRWDPLTYTVEEGDTLYSIAFRHGLDYRALAEWNGIGSNYLIYPGDELVLSRPPAGVSPEQVAEVREQSADREAGRSSASSGDARASGRSRGQGSGTQSMPPRGDIDWQWPLEGEVLNQFGEGSMARGIQIAAEEGSDVHAAASGRVVYTGSGLIGYGKLIIIKHDDVYLSAYGHNQDILVEEGDDVDVGERIGRVGLGRGNRSMLHFEIRAEGQAVDPMRYLSD</sequence>
<dbReference type="InterPro" id="IPR018392">
    <property type="entry name" value="LysM"/>
</dbReference>
<comment type="similarity">
    <text evidence="1">Belongs to the E.coli NlpD/Haemophilus LppB family.</text>
</comment>
<dbReference type="CDD" id="cd12797">
    <property type="entry name" value="M23_peptidase"/>
    <property type="match status" value="1"/>
</dbReference>
<evidence type="ECO:0000313" key="6">
    <source>
        <dbReference type="Proteomes" id="UP001302316"/>
    </source>
</evidence>
<dbReference type="SMART" id="SM00257">
    <property type="entry name" value="LysM"/>
    <property type="match status" value="1"/>
</dbReference>
<dbReference type="GO" id="GO:0032153">
    <property type="term" value="C:cell division site"/>
    <property type="evidence" value="ECO:0007669"/>
    <property type="project" value="TreeGrafter"/>
</dbReference>
<dbReference type="PROSITE" id="PS51782">
    <property type="entry name" value="LYSM"/>
    <property type="match status" value="1"/>
</dbReference>
<protein>
    <submittedName>
        <fullName evidence="5">Peptidoglycan DD-metalloendopeptidase family protein</fullName>
    </submittedName>
</protein>
<dbReference type="InterPro" id="IPR011055">
    <property type="entry name" value="Dup_hybrid_motif"/>
</dbReference>
<evidence type="ECO:0000256" key="1">
    <source>
        <dbReference type="ARBA" id="ARBA00038420"/>
    </source>
</evidence>
<feature type="compositionally biased region" description="Low complexity" evidence="2">
    <location>
        <begin position="103"/>
        <end position="119"/>
    </location>
</feature>
<dbReference type="InterPro" id="IPR016047">
    <property type="entry name" value="M23ase_b-sheet_dom"/>
</dbReference>
<gene>
    <name evidence="5" type="ORF">VCB98_10130</name>
</gene>
<dbReference type="GO" id="GO:0009279">
    <property type="term" value="C:cell outer membrane"/>
    <property type="evidence" value="ECO:0007669"/>
    <property type="project" value="TreeGrafter"/>
</dbReference>
<dbReference type="EMBL" id="JAYGII010000022">
    <property type="protein sequence ID" value="MEA5446176.1"/>
    <property type="molecule type" value="Genomic_DNA"/>
</dbReference>
<dbReference type="PROSITE" id="PS51257">
    <property type="entry name" value="PROKAR_LIPOPROTEIN"/>
    <property type="match status" value="1"/>
</dbReference>
<name>A0AAP6JFL2_9GAMM</name>
<dbReference type="Pfam" id="PF01551">
    <property type="entry name" value="Peptidase_M23"/>
    <property type="match status" value="1"/>
</dbReference>
<keyword evidence="6" id="KW-1185">Reference proteome</keyword>
<dbReference type="PANTHER" id="PTHR21666">
    <property type="entry name" value="PEPTIDASE-RELATED"/>
    <property type="match status" value="1"/>
</dbReference>
<dbReference type="Gene3D" id="2.70.70.10">
    <property type="entry name" value="Glucose Permease (Domain IIA)"/>
    <property type="match status" value="1"/>
</dbReference>
<feature type="chain" id="PRO_5042887995" evidence="3">
    <location>
        <begin position="26"/>
        <end position="252"/>
    </location>
</feature>
<feature type="domain" description="LysM" evidence="4">
    <location>
        <begin position="33"/>
        <end position="77"/>
    </location>
</feature>
<dbReference type="GO" id="GO:0004222">
    <property type="term" value="F:metalloendopeptidase activity"/>
    <property type="evidence" value="ECO:0007669"/>
    <property type="project" value="TreeGrafter"/>
</dbReference>
<organism evidence="5 6">
    <name type="scientific">Natronospira elongata</name>
    <dbReference type="NCBI Taxonomy" id="3110268"/>
    <lineage>
        <taxon>Bacteria</taxon>
        <taxon>Pseudomonadati</taxon>
        <taxon>Pseudomonadota</taxon>
        <taxon>Gammaproteobacteria</taxon>
        <taxon>Natronospirales</taxon>
        <taxon>Natronospiraceae</taxon>
        <taxon>Natronospira</taxon>
    </lineage>
</organism>
<dbReference type="Gene3D" id="3.10.350.10">
    <property type="entry name" value="LysM domain"/>
    <property type="match status" value="1"/>
</dbReference>
<keyword evidence="3" id="KW-0732">Signal</keyword>
<evidence type="ECO:0000256" key="2">
    <source>
        <dbReference type="SAM" id="MobiDB-lite"/>
    </source>
</evidence>
<dbReference type="SUPFAM" id="SSF51261">
    <property type="entry name" value="Duplicated hybrid motif"/>
    <property type="match status" value="1"/>
</dbReference>
<evidence type="ECO:0000256" key="3">
    <source>
        <dbReference type="SAM" id="SignalP"/>
    </source>
</evidence>
<reference evidence="5 6" key="1">
    <citation type="submission" date="2023-12" db="EMBL/GenBank/DDBJ databases">
        <title>Whole-genome sequencing of halo(alkali)philic microorganisms from hypersaline lakes.</title>
        <authorList>
            <person name="Sorokin D.Y."/>
            <person name="Merkel A.Y."/>
            <person name="Messina E."/>
            <person name="Yakimov M."/>
        </authorList>
    </citation>
    <scope>NUCLEOTIDE SEQUENCE [LARGE SCALE GENOMIC DNA]</scope>
    <source>
        <strain evidence="5 6">AB-CW1</strain>
    </source>
</reference>
<dbReference type="Proteomes" id="UP001302316">
    <property type="component" value="Unassembled WGS sequence"/>
</dbReference>
<dbReference type="RefSeq" id="WP_346052250.1">
    <property type="nucleotide sequence ID" value="NZ_JAYGII010000022.1"/>
</dbReference>
<dbReference type="InterPro" id="IPR050570">
    <property type="entry name" value="Cell_wall_metabolism_enzyme"/>
</dbReference>
<feature type="signal peptide" evidence="3">
    <location>
        <begin position="1"/>
        <end position="25"/>
    </location>
</feature>
<evidence type="ECO:0000259" key="4">
    <source>
        <dbReference type="PROSITE" id="PS51782"/>
    </source>
</evidence>
<evidence type="ECO:0000313" key="5">
    <source>
        <dbReference type="EMBL" id="MEA5446176.1"/>
    </source>
</evidence>
<feature type="compositionally biased region" description="Basic and acidic residues" evidence="2">
    <location>
        <begin position="90"/>
        <end position="102"/>
    </location>
</feature>
<dbReference type="Pfam" id="PF01476">
    <property type="entry name" value="LysM"/>
    <property type="match status" value="1"/>
</dbReference>
<proteinExistence type="inferred from homology"/>
<feature type="region of interest" description="Disordered" evidence="2">
    <location>
        <begin position="86"/>
        <end position="132"/>
    </location>
</feature>
<accession>A0AAP6JFL2</accession>
<dbReference type="InterPro" id="IPR036779">
    <property type="entry name" value="LysM_dom_sf"/>
</dbReference>
<comment type="caution">
    <text evidence="5">The sequence shown here is derived from an EMBL/GenBank/DDBJ whole genome shotgun (WGS) entry which is preliminary data.</text>
</comment>
<dbReference type="AlphaFoldDB" id="A0AAP6JFL2"/>
<dbReference type="PANTHER" id="PTHR21666:SF263">
    <property type="entry name" value="MUREIN HYDROLASE ACTIVATOR NLPD"/>
    <property type="match status" value="1"/>
</dbReference>
<dbReference type="CDD" id="cd00118">
    <property type="entry name" value="LysM"/>
    <property type="match status" value="1"/>
</dbReference>